<dbReference type="AlphaFoldDB" id="A0A821WLZ1"/>
<dbReference type="EMBL" id="CAJOBZ010000061">
    <property type="protein sequence ID" value="CAF4926738.1"/>
    <property type="molecule type" value="Genomic_DNA"/>
</dbReference>
<gene>
    <name evidence="1" type="ORF">PMACD_LOCUS13513</name>
</gene>
<proteinExistence type="predicted"/>
<name>A0A821WLZ1_9NEOP</name>
<reference evidence="1" key="1">
    <citation type="submission" date="2021-02" db="EMBL/GenBank/DDBJ databases">
        <authorList>
            <person name="Steward A R."/>
        </authorList>
    </citation>
    <scope>NUCLEOTIDE SEQUENCE</scope>
</reference>
<sequence length="156" mass="17740">MCYRRCMSWTKIDLYKGKHGRAIRIMNSKRSIQPKYNMNRCPIHIILPILTIILPYISTLNLPSGDPAPGRSPGPPFSEIEDYDETTTSEVTTVQVITDACEYARISSESEQIVTLSETESDVKLTVSHSVFDTAELVRGVVYDGKFFLYLRILQF</sequence>
<protein>
    <submittedName>
        <fullName evidence="1">Uncharacterized protein</fullName>
    </submittedName>
</protein>
<evidence type="ECO:0000313" key="2">
    <source>
        <dbReference type="Proteomes" id="UP000663880"/>
    </source>
</evidence>
<accession>A0A821WLZ1</accession>
<comment type="caution">
    <text evidence="1">The sequence shown here is derived from an EMBL/GenBank/DDBJ whole genome shotgun (WGS) entry which is preliminary data.</text>
</comment>
<dbReference type="Proteomes" id="UP000663880">
    <property type="component" value="Unassembled WGS sequence"/>
</dbReference>
<dbReference type="OrthoDB" id="6681966at2759"/>
<organism evidence="1 2">
    <name type="scientific">Pieris macdunnoughi</name>
    <dbReference type="NCBI Taxonomy" id="345717"/>
    <lineage>
        <taxon>Eukaryota</taxon>
        <taxon>Metazoa</taxon>
        <taxon>Ecdysozoa</taxon>
        <taxon>Arthropoda</taxon>
        <taxon>Hexapoda</taxon>
        <taxon>Insecta</taxon>
        <taxon>Pterygota</taxon>
        <taxon>Neoptera</taxon>
        <taxon>Endopterygota</taxon>
        <taxon>Lepidoptera</taxon>
        <taxon>Glossata</taxon>
        <taxon>Ditrysia</taxon>
        <taxon>Papilionoidea</taxon>
        <taxon>Pieridae</taxon>
        <taxon>Pierinae</taxon>
        <taxon>Pieris</taxon>
    </lineage>
</organism>
<evidence type="ECO:0000313" key="1">
    <source>
        <dbReference type="EMBL" id="CAF4926738.1"/>
    </source>
</evidence>
<keyword evidence="2" id="KW-1185">Reference proteome</keyword>